<proteinExistence type="predicted"/>
<protein>
    <submittedName>
        <fullName evidence="3">Sugar ABC transporter substrate binding protein</fullName>
    </submittedName>
</protein>
<organism evidence="3 4">
    <name type="scientific">Butyrivibrio proteoclasticus (strain ATCC 51982 / DSM 14932 / B316)</name>
    <name type="common">Clostridium proteoclasticum</name>
    <dbReference type="NCBI Taxonomy" id="515622"/>
    <lineage>
        <taxon>Bacteria</taxon>
        <taxon>Bacillati</taxon>
        <taxon>Bacillota</taxon>
        <taxon>Clostridia</taxon>
        <taxon>Lachnospirales</taxon>
        <taxon>Lachnospiraceae</taxon>
        <taxon>Butyrivibrio</taxon>
    </lineage>
</organism>
<evidence type="ECO:0000256" key="2">
    <source>
        <dbReference type="SAM" id="SignalP"/>
    </source>
</evidence>
<keyword evidence="4" id="KW-1185">Reference proteome</keyword>
<dbReference type="AlphaFoldDB" id="E0RZ05"/>
<feature type="region of interest" description="Disordered" evidence="1">
    <location>
        <begin position="29"/>
        <end position="52"/>
    </location>
</feature>
<dbReference type="PROSITE" id="PS51257">
    <property type="entry name" value="PROKAR_LIPOPROTEIN"/>
    <property type="match status" value="1"/>
</dbReference>
<name>E0RZ05_BUTPB</name>
<dbReference type="HOGENOM" id="CLU_031285_2_2_9"/>
<dbReference type="InterPro" id="IPR050490">
    <property type="entry name" value="Bact_solute-bd_prot1"/>
</dbReference>
<feature type="compositionally biased region" description="Low complexity" evidence="1">
    <location>
        <begin position="36"/>
        <end position="50"/>
    </location>
</feature>
<evidence type="ECO:0000256" key="1">
    <source>
        <dbReference type="SAM" id="MobiDB-lite"/>
    </source>
</evidence>
<evidence type="ECO:0000313" key="3">
    <source>
        <dbReference type="EMBL" id="ADL35077.1"/>
    </source>
</evidence>
<dbReference type="STRING" id="515622.bpr_I2344"/>
<reference evidence="3 4" key="1">
    <citation type="journal article" date="2010" name="PLoS ONE">
        <title>The glycobiome of the rumen bacterium Butyrivibrio proteoclasticus B316(T) highlights adaptation to a polysaccharide-rich environment.</title>
        <authorList>
            <person name="Kelly W.J."/>
            <person name="Leahy S.C."/>
            <person name="Altermann E."/>
            <person name="Yeoman C.J."/>
            <person name="Dunne J.C."/>
            <person name="Kong Z."/>
            <person name="Pacheco D.M."/>
            <person name="Li D."/>
            <person name="Noel S.J."/>
            <person name="Moon C.D."/>
            <person name="Cookson A.L."/>
            <person name="Attwood G.T."/>
        </authorList>
    </citation>
    <scope>NUCLEOTIDE SEQUENCE [LARGE SCALE GENOMIC DNA]</scope>
    <source>
        <strain evidence="4">ATCC 51982 / DSM 14932 / B316</strain>
    </source>
</reference>
<dbReference type="eggNOG" id="COG1653">
    <property type="taxonomic scope" value="Bacteria"/>
</dbReference>
<evidence type="ECO:0000313" key="4">
    <source>
        <dbReference type="Proteomes" id="UP000001299"/>
    </source>
</evidence>
<accession>E0RZ05</accession>
<keyword evidence="2" id="KW-0732">Signal</keyword>
<dbReference type="InterPro" id="IPR006059">
    <property type="entry name" value="SBP"/>
</dbReference>
<dbReference type="Gene3D" id="3.40.190.10">
    <property type="entry name" value="Periplasmic binding protein-like II"/>
    <property type="match status" value="1"/>
</dbReference>
<dbReference type="SUPFAM" id="SSF53850">
    <property type="entry name" value="Periplasmic binding protein-like II"/>
    <property type="match status" value="1"/>
</dbReference>
<dbReference type="Proteomes" id="UP000001299">
    <property type="component" value="Chromosome 1"/>
</dbReference>
<feature type="signal peptide" evidence="2">
    <location>
        <begin position="1"/>
        <end position="23"/>
    </location>
</feature>
<dbReference type="EMBL" id="CP001810">
    <property type="protein sequence ID" value="ADL35077.1"/>
    <property type="molecule type" value="Genomic_DNA"/>
</dbReference>
<feature type="chain" id="PRO_5038681723" evidence="2">
    <location>
        <begin position="24"/>
        <end position="474"/>
    </location>
</feature>
<dbReference type="RefSeq" id="WP_013281730.1">
    <property type="nucleotide sequence ID" value="NC_014387.1"/>
</dbReference>
<dbReference type="PANTHER" id="PTHR43649">
    <property type="entry name" value="ARABINOSE-BINDING PROTEIN-RELATED"/>
    <property type="match status" value="1"/>
</dbReference>
<dbReference type="KEGG" id="bpb:bpr_I2344"/>
<dbReference type="Pfam" id="PF13416">
    <property type="entry name" value="SBP_bac_8"/>
    <property type="match status" value="1"/>
</dbReference>
<gene>
    <name evidence="3" type="ordered locus">bpr_I2344</name>
</gene>
<sequence>MRFKRVMASVLAGAMAMSLVACGSESAATTDSGSQAAEETAAAPENTNTESVGTSGEKLVIWTLAKDLQTFAEKYVEDHDVQIETVVIEPADYVTKVQTALNGGQTTPDIIVGEPQMLEDFYDAGYFEDLNQAPYNAQDYADQIVDYVWEVGQDADGIQRAISYQITPAGIYYRRDIAETVFGTDDPEEVGKLFADYPTILDTAQKLKDNGYRIFASDAEMGYFSGDTAWVVDGKLNLDQARLDYMDLVVDLYQNDLTAYANQWSTPWYQAMAGEVPILTAAVQSYADDSVNVWDAEAFAEATKDLDTTQVFAFGLPSWGVLTLRDNVGETSGKWGVCSGPAYGFGGGTFIGISAMSEHKDLAWDFLKWVTLDENTAEWWIEKSEGDTVSLVSVLEKHKDDANEVYGGQHLYSFWQEQAAGIDYSKVTRYDKIVNDAWGQACTAVKTGEADKETAINEFYDVVESTYPEIQIER</sequence>
<dbReference type="PANTHER" id="PTHR43649:SF32">
    <property type="entry name" value="SUGAR BINDING SECRETED PROTEIN"/>
    <property type="match status" value="1"/>
</dbReference>